<sequence length="236" mass="25309">MIRPLPFTLLAGVVCLVAVTLPVMRGRASAMSMAQTQGRNMDYSGDSDVIEMTGETTDGEKGEDETMLADSPHWASHTHRHSSPALLLGARFAQDNLVAVPMALVHTSQALQQDVNCSKVRASLHSNSLTPSMLLQPPWLHLSPSLGSCPTQYVVRHLGPNTSPSALLEARCLCKGEPCSNEGHQCVPVSRQVPVLHGRGAPSSRSLSLQEVVVGCACVLRPGLMADYVLSPWLQN</sequence>
<organism evidence="6 7">
    <name type="scientific">Hyalella azteca</name>
    <name type="common">Amphipod</name>
    <dbReference type="NCBI Taxonomy" id="294128"/>
    <lineage>
        <taxon>Eukaryota</taxon>
        <taxon>Metazoa</taxon>
        <taxon>Ecdysozoa</taxon>
        <taxon>Arthropoda</taxon>
        <taxon>Crustacea</taxon>
        <taxon>Multicrustacea</taxon>
        <taxon>Malacostraca</taxon>
        <taxon>Eumalacostraca</taxon>
        <taxon>Peracarida</taxon>
        <taxon>Amphipoda</taxon>
        <taxon>Senticaudata</taxon>
        <taxon>Talitrida</taxon>
        <taxon>Talitroidea</taxon>
        <taxon>Hyalellidae</taxon>
        <taxon>Hyalella</taxon>
    </lineage>
</organism>
<dbReference type="InterPro" id="IPR029034">
    <property type="entry name" value="Cystine-knot_cytokine"/>
</dbReference>
<dbReference type="RefSeq" id="XP_047737360.1">
    <property type="nucleotide sequence ID" value="XM_047881404.1"/>
</dbReference>
<proteinExistence type="inferred from homology"/>
<reference evidence="7" key="1">
    <citation type="submission" date="2025-08" db="UniProtKB">
        <authorList>
            <consortium name="RefSeq"/>
        </authorList>
    </citation>
    <scope>IDENTIFICATION</scope>
    <source>
        <tissue evidence="7">Whole organism</tissue>
    </source>
</reference>
<dbReference type="Proteomes" id="UP000694843">
    <property type="component" value="Unplaced"/>
</dbReference>
<dbReference type="KEGG" id="hazt:125178204"/>
<keyword evidence="6" id="KW-1185">Reference proteome</keyword>
<feature type="chain" id="PRO_5036788133" evidence="5">
    <location>
        <begin position="31"/>
        <end position="236"/>
    </location>
</feature>
<comment type="subcellular location">
    <subcellularLocation>
        <location evidence="1">Secreted</location>
    </subcellularLocation>
</comment>
<dbReference type="SUPFAM" id="SSF57501">
    <property type="entry name" value="Cystine-knot cytokines"/>
    <property type="match status" value="1"/>
</dbReference>
<dbReference type="Gene3D" id="2.10.90.10">
    <property type="entry name" value="Cystine-knot cytokines"/>
    <property type="match status" value="1"/>
</dbReference>
<feature type="signal peptide" evidence="5">
    <location>
        <begin position="1"/>
        <end position="30"/>
    </location>
</feature>
<accession>A0A979FK33</accession>
<keyword evidence="4 5" id="KW-0732">Signal</keyword>
<gene>
    <name evidence="7" type="primary">LOC125178204</name>
</gene>
<evidence type="ECO:0000313" key="7">
    <source>
        <dbReference type="RefSeq" id="XP_047737360.1"/>
    </source>
</evidence>
<evidence type="ECO:0000256" key="2">
    <source>
        <dbReference type="ARBA" id="ARBA00007236"/>
    </source>
</evidence>
<evidence type="ECO:0000256" key="4">
    <source>
        <dbReference type="ARBA" id="ARBA00022729"/>
    </source>
</evidence>
<evidence type="ECO:0000256" key="5">
    <source>
        <dbReference type="SAM" id="SignalP"/>
    </source>
</evidence>
<comment type="similarity">
    <text evidence="2">Belongs to the IL-17 family.</text>
</comment>
<dbReference type="GO" id="GO:0005576">
    <property type="term" value="C:extracellular region"/>
    <property type="evidence" value="ECO:0007669"/>
    <property type="project" value="UniProtKB-SubCell"/>
</dbReference>
<name>A0A979FK33_HYAAZ</name>
<keyword evidence="3" id="KW-0964">Secreted</keyword>
<evidence type="ECO:0000256" key="1">
    <source>
        <dbReference type="ARBA" id="ARBA00004613"/>
    </source>
</evidence>
<dbReference type="Pfam" id="PF06083">
    <property type="entry name" value="IL17"/>
    <property type="match status" value="1"/>
</dbReference>
<evidence type="ECO:0000313" key="6">
    <source>
        <dbReference type="Proteomes" id="UP000694843"/>
    </source>
</evidence>
<dbReference type="GO" id="GO:0005125">
    <property type="term" value="F:cytokine activity"/>
    <property type="evidence" value="ECO:0007669"/>
    <property type="project" value="InterPro"/>
</dbReference>
<dbReference type="OrthoDB" id="6346671at2759"/>
<protein>
    <submittedName>
        <fullName evidence="7">Uncharacterized protein LOC125178204</fullName>
    </submittedName>
</protein>
<dbReference type="AlphaFoldDB" id="A0A979FK33"/>
<dbReference type="InterPro" id="IPR010345">
    <property type="entry name" value="IL-17_fam"/>
</dbReference>
<dbReference type="GeneID" id="125178204"/>
<evidence type="ECO:0000256" key="3">
    <source>
        <dbReference type="ARBA" id="ARBA00022525"/>
    </source>
</evidence>